<feature type="signal peptide" evidence="1">
    <location>
        <begin position="1"/>
        <end position="23"/>
    </location>
</feature>
<dbReference type="EMBL" id="NKFA01000008">
    <property type="protein sequence ID" value="OXI42210.1"/>
    <property type="molecule type" value="Genomic_DNA"/>
</dbReference>
<protein>
    <recommendedName>
        <fullName evidence="4">Lipoprotein</fullName>
    </recommendedName>
</protein>
<organism evidence="2 3">
    <name type="scientific">Burkholderia aenigmatica</name>
    <dbReference type="NCBI Taxonomy" id="2015348"/>
    <lineage>
        <taxon>Bacteria</taxon>
        <taxon>Pseudomonadati</taxon>
        <taxon>Pseudomonadota</taxon>
        <taxon>Betaproteobacteria</taxon>
        <taxon>Burkholderiales</taxon>
        <taxon>Burkholderiaceae</taxon>
        <taxon>Burkholderia</taxon>
        <taxon>Burkholderia cepacia complex</taxon>
    </lineage>
</organism>
<evidence type="ECO:0008006" key="4">
    <source>
        <dbReference type="Google" id="ProtNLM"/>
    </source>
</evidence>
<evidence type="ECO:0000313" key="2">
    <source>
        <dbReference type="EMBL" id="OXI42210.1"/>
    </source>
</evidence>
<feature type="chain" id="PRO_5011234151" description="Lipoprotein" evidence="1">
    <location>
        <begin position="24"/>
        <end position="168"/>
    </location>
</feature>
<reference evidence="2 3" key="2">
    <citation type="submission" date="2017-08" db="EMBL/GenBank/DDBJ databases">
        <title>WGS of novel Burkholderia cepaca complex species.</title>
        <authorList>
            <person name="Lipuma J."/>
            <person name="Spilker T."/>
        </authorList>
    </citation>
    <scope>NUCLEOTIDE SEQUENCE [LARGE SCALE GENOMIC DNA]</scope>
    <source>
        <strain evidence="2 3">AU17325</strain>
    </source>
</reference>
<gene>
    <name evidence="2" type="ORF">CFB84_23535</name>
</gene>
<proteinExistence type="predicted"/>
<dbReference type="Proteomes" id="UP000214600">
    <property type="component" value="Unassembled WGS sequence"/>
</dbReference>
<evidence type="ECO:0000313" key="3">
    <source>
        <dbReference type="Proteomes" id="UP000214600"/>
    </source>
</evidence>
<name>A0A228IIG0_9BURK</name>
<evidence type="ECO:0000256" key="1">
    <source>
        <dbReference type="SAM" id="SignalP"/>
    </source>
</evidence>
<dbReference type="PROSITE" id="PS51257">
    <property type="entry name" value="PROKAR_LIPOPROTEIN"/>
    <property type="match status" value="1"/>
</dbReference>
<comment type="caution">
    <text evidence="2">The sequence shown here is derived from an EMBL/GenBank/DDBJ whole genome shotgun (WGS) entry which is preliminary data.</text>
</comment>
<accession>A0A228IIG0</accession>
<sequence length="168" mass="19087">MRTIWKTIAVTWVALACGTLAQACIPARYETAYFGKTERMKDELRDKVIDDIRANHYTIIESKIGLLFFPIVRKGDGVYLGADRIATGSDSFWYLGNGYYQLNGQLYFMGEHVGAYPLNGTVIVHTEDRTRQRPDDYPKGRLFCVVREHASILETSTGLQVERIVTDN</sequence>
<dbReference type="AlphaFoldDB" id="A0A228IIG0"/>
<reference evidence="3" key="1">
    <citation type="submission" date="2017-06" db="EMBL/GenBank/DDBJ databases">
        <authorList>
            <person name="LiPuma J."/>
            <person name="Spilker T."/>
        </authorList>
    </citation>
    <scope>NUCLEOTIDE SEQUENCE [LARGE SCALE GENOMIC DNA]</scope>
    <source>
        <strain evidence="3">AU17325</strain>
    </source>
</reference>
<keyword evidence="1" id="KW-0732">Signal</keyword>